<accession>A0A2H0NCK5</accession>
<dbReference type="EMBL" id="PCWQ01000012">
    <property type="protein sequence ID" value="PIR06623.1"/>
    <property type="molecule type" value="Genomic_DNA"/>
</dbReference>
<comment type="caution">
    <text evidence="1">The sequence shown here is derived from an EMBL/GenBank/DDBJ whole genome shotgun (WGS) entry which is preliminary data.</text>
</comment>
<gene>
    <name evidence="1" type="ORF">COV55_03810</name>
</gene>
<reference evidence="1 2" key="1">
    <citation type="submission" date="2017-09" db="EMBL/GenBank/DDBJ databases">
        <title>Depth-based differentiation of microbial function through sediment-hosted aquifers and enrichment of novel symbionts in the deep terrestrial subsurface.</title>
        <authorList>
            <person name="Probst A.J."/>
            <person name="Ladd B."/>
            <person name="Jarett J.K."/>
            <person name="Geller-Mcgrath D.E."/>
            <person name="Sieber C.M."/>
            <person name="Emerson J.B."/>
            <person name="Anantharaman K."/>
            <person name="Thomas B.C."/>
            <person name="Malmstrom R."/>
            <person name="Stieglmeier M."/>
            <person name="Klingl A."/>
            <person name="Woyke T."/>
            <person name="Ryan C.M."/>
            <person name="Banfield J.F."/>
        </authorList>
    </citation>
    <scope>NUCLEOTIDE SEQUENCE [LARGE SCALE GENOMIC DNA]</scope>
    <source>
        <strain evidence="1">CG11_big_fil_rev_8_21_14_0_20_36_20</strain>
    </source>
</reference>
<organism evidence="1 2">
    <name type="scientific">Candidatus Komeilibacteria bacterium CG11_big_fil_rev_8_21_14_0_20_36_20</name>
    <dbReference type="NCBI Taxonomy" id="1974477"/>
    <lineage>
        <taxon>Bacteria</taxon>
        <taxon>Candidatus Komeiliibacteriota</taxon>
    </lineage>
</organism>
<protein>
    <submittedName>
        <fullName evidence="1">Uncharacterized protein</fullName>
    </submittedName>
</protein>
<proteinExistence type="predicted"/>
<dbReference type="AlphaFoldDB" id="A0A2H0NCK5"/>
<feature type="non-terminal residue" evidence="1">
    <location>
        <position position="119"/>
    </location>
</feature>
<dbReference type="Proteomes" id="UP000230564">
    <property type="component" value="Unassembled WGS sequence"/>
</dbReference>
<evidence type="ECO:0000313" key="2">
    <source>
        <dbReference type="Proteomes" id="UP000230564"/>
    </source>
</evidence>
<sequence length="119" mass="13676">MNNNVSKSTLGAFLNPLSTFDREQLPYIFDMRILVDWWASTCGGSTEKLILARMKEVLQEITNLKTLINLWDSILRDPVLDKLILTRVREDLVGITDIKIMIMVGTHFFRQSVYTLIGT</sequence>
<name>A0A2H0NCK5_9BACT</name>
<evidence type="ECO:0000313" key="1">
    <source>
        <dbReference type="EMBL" id="PIR06623.1"/>
    </source>
</evidence>